<dbReference type="AlphaFoldDB" id="A0A1Y2L3I0"/>
<dbReference type="InterPro" id="IPR004045">
    <property type="entry name" value="Glutathione_S-Trfase_N"/>
</dbReference>
<evidence type="ECO:0000313" key="3">
    <source>
        <dbReference type="Proteomes" id="UP000193391"/>
    </source>
</evidence>
<dbReference type="GO" id="GO:0005737">
    <property type="term" value="C:cytoplasm"/>
    <property type="evidence" value="ECO:0007669"/>
    <property type="project" value="TreeGrafter"/>
</dbReference>
<gene>
    <name evidence="2" type="ORF">TMES_00700</name>
</gene>
<dbReference type="Proteomes" id="UP000193391">
    <property type="component" value="Unassembled WGS sequence"/>
</dbReference>
<dbReference type="PROSITE" id="PS50404">
    <property type="entry name" value="GST_NTER"/>
    <property type="match status" value="1"/>
</dbReference>
<evidence type="ECO:0000313" key="2">
    <source>
        <dbReference type="EMBL" id="OSQ40375.1"/>
    </source>
</evidence>
<dbReference type="Pfam" id="PF13409">
    <property type="entry name" value="GST_N_2"/>
    <property type="match status" value="1"/>
</dbReference>
<name>A0A1Y2L3I0_9PROT</name>
<sequence length="207" mass="23132">MRLFYASTSPFARKVRICLRELGLLADTEEILINPWTDENLRAVNPLAKVPTLVTDDGLVLYDSAVICDFLDELARSTGKTDRRLFPITGPTRWQALQLQALADGIMAATGRLFADQQRPNDQRSDFVMQRQAEAVTSGIEALDKQVDILNAQLPGIGEIAVASALEYLAFRWPDENQFPLPPALMAWRGEIGNRAALVETRFYLPK</sequence>
<dbReference type="CDD" id="cd03049">
    <property type="entry name" value="GST_N_3"/>
    <property type="match status" value="1"/>
</dbReference>
<dbReference type="PANTHER" id="PTHR43968">
    <property type="match status" value="1"/>
</dbReference>
<dbReference type="InterPro" id="IPR036249">
    <property type="entry name" value="Thioredoxin-like_sf"/>
</dbReference>
<organism evidence="2 3">
    <name type="scientific">Thalassospira mesophila</name>
    <dbReference type="NCBI Taxonomy" id="1293891"/>
    <lineage>
        <taxon>Bacteria</taxon>
        <taxon>Pseudomonadati</taxon>
        <taxon>Pseudomonadota</taxon>
        <taxon>Alphaproteobacteria</taxon>
        <taxon>Rhodospirillales</taxon>
        <taxon>Thalassospiraceae</taxon>
        <taxon>Thalassospira</taxon>
    </lineage>
</organism>
<dbReference type="InterPro" id="IPR050983">
    <property type="entry name" value="GST_Omega/HSP26"/>
</dbReference>
<keyword evidence="3" id="KW-1185">Reference proteome</keyword>
<proteinExistence type="predicted"/>
<accession>A0A1Y2L3I0</accession>
<dbReference type="PANTHER" id="PTHR43968:SF6">
    <property type="entry name" value="GLUTATHIONE S-TRANSFERASE OMEGA"/>
    <property type="match status" value="1"/>
</dbReference>
<protein>
    <recommendedName>
        <fullName evidence="1">GST N-terminal domain-containing protein</fullName>
    </recommendedName>
</protein>
<dbReference type="EMBL" id="JFKA01000001">
    <property type="protein sequence ID" value="OSQ40375.1"/>
    <property type="molecule type" value="Genomic_DNA"/>
</dbReference>
<feature type="domain" description="GST N-terminal" evidence="1">
    <location>
        <begin position="1"/>
        <end position="79"/>
    </location>
</feature>
<evidence type="ECO:0000259" key="1">
    <source>
        <dbReference type="PROSITE" id="PS50404"/>
    </source>
</evidence>
<comment type="caution">
    <text evidence="2">The sequence shown here is derived from an EMBL/GenBank/DDBJ whole genome shotgun (WGS) entry which is preliminary data.</text>
</comment>
<dbReference type="InterPro" id="IPR036282">
    <property type="entry name" value="Glutathione-S-Trfase_C_sf"/>
</dbReference>
<dbReference type="Gene3D" id="1.20.1050.10">
    <property type="match status" value="1"/>
</dbReference>
<dbReference type="SUPFAM" id="SSF52833">
    <property type="entry name" value="Thioredoxin-like"/>
    <property type="match status" value="1"/>
</dbReference>
<dbReference type="STRING" id="1293891.TMES_00700"/>
<dbReference type="OrthoDB" id="9795329at2"/>
<reference evidence="2 3" key="1">
    <citation type="submission" date="2014-03" db="EMBL/GenBank/DDBJ databases">
        <title>The draft genome sequence of Thalassospira mesophila JCM 18969.</title>
        <authorList>
            <person name="Lai Q."/>
            <person name="Shao Z."/>
        </authorList>
    </citation>
    <scope>NUCLEOTIDE SEQUENCE [LARGE SCALE GENOMIC DNA]</scope>
    <source>
        <strain evidence="2 3">JCM 18969</strain>
    </source>
</reference>
<dbReference type="Gene3D" id="3.40.30.10">
    <property type="entry name" value="Glutaredoxin"/>
    <property type="match status" value="1"/>
</dbReference>
<dbReference type="SUPFAM" id="SSF47616">
    <property type="entry name" value="GST C-terminal domain-like"/>
    <property type="match status" value="1"/>
</dbReference>
<dbReference type="RefSeq" id="WP_085578474.1">
    <property type="nucleotide sequence ID" value="NZ_JFKA01000001.1"/>
</dbReference>